<evidence type="ECO:0000313" key="1">
    <source>
        <dbReference type="Proteomes" id="UP000095287"/>
    </source>
</evidence>
<accession>A0A1I7Z2F9</accession>
<dbReference type="AlphaFoldDB" id="A0A1I7Z2F9"/>
<sequence length="128" mass="14495">MITWYITLVRSTWYILLPGGQHIKVCAKSRSNASSEIVQSRGHVDVSRHAQVKFTFPRTQEGKLMDMKSHGGQFMQRLWENLILSSAAVWQDTSLTLEDSDVVVECSDLHSKQCFNTALGSPENRLNN</sequence>
<proteinExistence type="predicted"/>
<organism evidence="1 2">
    <name type="scientific">Steinernema glaseri</name>
    <dbReference type="NCBI Taxonomy" id="37863"/>
    <lineage>
        <taxon>Eukaryota</taxon>
        <taxon>Metazoa</taxon>
        <taxon>Ecdysozoa</taxon>
        <taxon>Nematoda</taxon>
        <taxon>Chromadorea</taxon>
        <taxon>Rhabditida</taxon>
        <taxon>Tylenchina</taxon>
        <taxon>Panagrolaimomorpha</taxon>
        <taxon>Strongyloidoidea</taxon>
        <taxon>Steinernematidae</taxon>
        <taxon>Steinernema</taxon>
    </lineage>
</organism>
<name>A0A1I7Z2F9_9BILA</name>
<keyword evidence="1" id="KW-1185">Reference proteome</keyword>
<reference evidence="2" key="1">
    <citation type="submission" date="2016-11" db="UniProtKB">
        <authorList>
            <consortium name="WormBaseParasite"/>
        </authorList>
    </citation>
    <scope>IDENTIFICATION</scope>
</reference>
<dbReference type="WBParaSite" id="L893_g22250.t1">
    <property type="protein sequence ID" value="L893_g22250.t1"/>
    <property type="gene ID" value="L893_g22250"/>
</dbReference>
<dbReference type="Proteomes" id="UP000095287">
    <property type="component" value="Unplaced"/>
</dbReference>
<protein>
    <submittedName>
        <fullName evidence="2">Nephrin</fullName>
    </submittedName>
</protein>
<evidence type="ECO:0000313" key="2">
    <source>
        <dbReference type="WBParaSite" id="L893_g22250.t1"/>
    </source>
</evidence>